<sequence>MNYTDFINSLKSKILPVYVFYGEEKFLLDDAYKKLKNILLNGIADEMNCLMIEEANLDNIIDACETLPFMSQHKLVVVKDQDMFKRLDDRSIKELIDYIENKNNYNILLFMFGDKIDMRKKFFKTIEKYGIIVNFERVRYKEAVNYTGYFIRKYGKTIKKPLAEFIVKNCGTDLYRIFNEVNKIIAYSENDEVSEKDIKAVVCVDLHENIFNLVNSIGLKKEAEAIYLLNRMINNGESGIVILSMIIRQFRNILKIVYLMQKNIDKKEYAARLSIHSFAVKDILIQSKMFSFKELIAAYDKCLLCDKALKSGHDARLSLENLIRKLCK</sequence>
<keyword evidence="5" id="KW-0235">DNA replication</keyword>
<evidence type="ECO:0000256" key="6">
    <source>
        <dbReference type="ARBA" id="ARBA00022932"/>
    </source>
</evidence>
<dbReference type="Pfam" id="PF21694">
    <property type="entry name" value="DNA_pol3_delta_C"/>
    <property type="match status" value="1"/>
</dbReference>
<dbReference type="InterPro" id="IPR008921">
    <property type="entry name" value="DNA_pol3_clamp-load_cplx_C"/>
</dbReference>
<dbReference type="EMBL" id="CP060096">
    <property type="protein sequence ID" value="QSZ28399.1"/>
    <property type="molecule type" value="Genomic_DNA"/>
</dbReference>
<keyword evidence="12" id="KW-1185">Reference proteome</keyword>
<dbReference type="GO" id="GO:0009360">
    <property type="term" value="C:DNA polymerase III complex"/>
    <property type="evidence" value="ECO:0007669"/>
    <property type="project" value="InterPro"/>
</dbReference>
<dbReference type="GO" id="GO:0003677">
    <property type="term" value="F:DNA binding"/>
    <property type="evidence" value="ECO:0007669"/>
    <property type="project" value="InterPro"/>
</dbReference>
<protein>
    <recommendedName>
        <fullName evidence="2">DNA polymerase III subunit delta</fullName>
        <ecNumber evidence="1">2.7.7.7</ecNumber>
    </recommendedName>
</protein>
<evidence type="ECO:0000256" key="8">
    <source>
        <dbReference type="ARBA" id="ARBA00049244"/>
    </source>
</evidence>
<dbReference type="EC" id="2.7.7.7" evidence="1"/>
<dbReference type="AlphaFoldDB" id="A0A975AXN8"/>
<dbReference type="Proteomes" id="UP000671913">
    <property type="component" value="Chromosome"/>
</dbReference>
<dbReference type="KEGG" id="aaut:ACETAC_07620"/>
<comment type="similarity">
    <text evidence="7">Belongs to the DNA polymerase HolA subunit family.</text>
</comment>
<evidence type="ECO:0000256" key="1">
    <source>
        <dbReference type="ARBA" id="ARBA00012417"/>
    </source>
</evidence>
<comment type="catalytic activity">
    <reaction evidence="8">
        <text>DNA(n) + a 2'-deoxyribonucleoside 5'-triphosphate = DNA(n+1) + diphosphate</text>
        <dbReference type="Rhea" id="RHEA:22508"/>
        <dbReference type="Rhea" id="RHEA-COMP:17339"/>
        <dbReference type="Rhea" id="RHEA-COMP:17340"/>
        <dbReference type="ChEBI" id="CHEBI:33019"/>
        <dbReference type="ChEBI" id="CHEBI:61560"/>
        <dbReference type="ChEBI" id="CHEBI:173112"/>
        <dbReference type="EC" id="2.7.7.7"/>
    </reaction>
</comment>
<proteinExistence type="inferred from homology"/>
<evidence type="ECO:0000256" key="3">
    <source>
        <dbReference type="ARBA" id="ARBA00022679"/>
    </source>
</evidence>
<feature type="domain" description="DNA polymerase III delta N-terminal" evidence="9">
    <location>
        <begin position="18"/>
        <end position="135"/>
    </location>
</feature>
<dbReference type="GO" id="GO:0003887">
    <property type="term" value="F:DNA-directed DNA polymerase activity"/>
    <property type="evidence" value="ECO:0007669"/>
    <property type="project" value="UniProtKB-KW"/>
</dbReference>
<dbReference type="PANTHER" id="PTHR34388">
    <property type="entry name" value="DNA POLYMERASE III SUBUNIT DELTA"/>
    <property type="match status" value="1"/>
</dbReference>
<keyword evidence="4 11" id="KW-0548">Nucleotidyltransferase</keyword>
<gene>
    <name evidence="11" type="primary">holA</name>
    <name evidence="11" type="ORF">ACETAC_07620</name>
</gene>
<evidence type="ECO:0000256" key="5">
    <source>
        <dbReference type="ARBA" id="ARBA00022705"/>
    </source>
</evidence>
<accession>A0A975AXN8</accession>
<feature type="domain" description="DNA polymerase III delta subunit-like C-terminal" evidence="10">
    <location>
        <begin position="208"/>
        <end position="325"/>
    </location>
</feature>
<dbReference type="NCBIfam" id="TIGR01128">
    <property type="entry name" value="holA"/>
    <property type="match status" value="1"/>
</dbReference>
<dbReference type="Gene3D" id="1.10.8.60">
    <property type="match status" value="1"/>
</dbReference>
<dbReference type="SUPFAM" id="SSF52540">
    <property type="entry name" value="P-loop containing nucleoside triphosphate hydrolases"/>
    <property type="match status" value="1"/>
</dbReference>
<dbReference type="InterPro" id="IPR027417">
    <property type="entry name" value="P-loop_NTPase"/>
</dbReference>
<evidence type="ECO:0000259" key="10">
    <source>
        <dbReference type="Pfam" id="PF21694"/>
    </source>
</evidence>
<dbReference type="Pfam" id="PF06144">
    <property type="entry name" value="DNA_pol3_delta"/>
    <property type="match status" value="1"/>
</dbReference>
<keyword evidence="6" id="KW-0239">DNA-directed DNA polymerase</keyword>
<evidence type="ECO:0000259" key="9">
    <source>
        <dbReference type="Pfam" id="PF06144"/>
    </source>
</evidence>
<evidence type="ECO:0000256" key="7">
    <source>
        <dbReference type="ARBA" id="ARBA00034754"/>
    </source>
</evidence>
<dbReference type="Gene3D" id="3.40.50.300">
    <property type="entry name" value="P-loop containing nucleotide triphosphate hydrolases"/>
    <property type="match status" value="1"/>
</dbReference>
<dbReference type="InterPro" id="IPR005790">
    <property type="entry name" value="DNA_polIII_delta"/>
</dbReference>
<keyword evidence="3 11" id="KW-0808">Transferase</keyword>
<evidence type="ECO:0000313" key="11">
    <source>
        <dbReference type="EMBL" id="QSZ28399.1"/>
    </source>
</evidence>
<organism evidence="11 12">
    <name type="scientific">Aceticella autotrophica</name>
    <dbReference type="NCBI Taxonomy" id="2755338"/>
    <lineage>
        <taxon>Bacteria</taxon>
        <taxon>Bacillati</taxon>
        <taxon>Bacillota</taxon>
        <taxon>Clostridia</taxon>
        <taxon>Thermoanaerobacterales</taxon>
        <taxon>Thermoanaerobacteraceae</taxon>
        <taxon>Aceticella</taxon>
    </lineage>
</organism>
<dbReference type="GO" id="GO:0006261">
    <property type="term" value="P:DNA-templated DNA replication"/>
    <property type="evidence" value="ECO:0007669"/>
    <property type="project" value="TreeGrafter"/>
</dbReference>
<evidence type="ECO:0000313" key="12">
    <source>
        <dbReference type="Proteomes" id="UP000671913"/>
    </source>
</evidence>
<dbReference type="SUPFAM" id="SSF48019">
    <property type="entry name" value="post-AAA+ oligomerization domain-like"/>
    <property type="match status" value="1"/>
</dbReference>
<evidence type="ECO:0000256" key="4">
    <source>
        <dbReference type="ARBA" id="ARBA00022695"/>
    </source>
</evidence>
<dbReference type="InterPro" id="IPR048466">
    <property type="entry name" value="DNA_pol3_delta-like_C"/>
</dbReference>
<dbReference type="PANTHER" id="PTHR34388:SF1">
    <property type="entry name" value="DNA POLYMERASE III SUBUNIT DELTA"/>
    <property type="match status" value="1"/>
</dbReference>
<reference evidence="11" key="1">
    <citation type="submission" date="2020-08" db="EMBL/GenBank/DDBJ databases">
        <title>Genomic insights into the carbon and energy metabolism of the first obligate autotrophic acetogenic bacterium Aceticella autotrophica gen. nov., sp. nov.</title>
        <authorList>
            <person name="Toshchakov S.V."/>
            <person name="Elcheninov A.G."/>
            <person name="Kublanov I.V."/>
            <person name="Frolov E.N."/>
            <person name="Lebedinsky A.V."/>
        </authorList>
    </citation>
    <scope>NUCLEOTIDE SEQUENCE</scope>
    <source>
        <strain evidence="11">3443-3Ac</strain>
    </source>
</reference>
<dbReference type="Gene3D" id="1.20.272.10">
    <property type="match status" value="1"/>
</dbReference>
<name>A0A975AXN8_9THEO</name>
<dbReference type="InterPro" id="IPR010372">
    <property type="entry name" value="DNA_pol3_delta_N"/>
</dbReference>
<evidence type="ECO:0000256" key="2">
    <source>
        <dbReference type="ARBA" id="ARBA00017703"/>
    </source>
</evidence>